<reference evidence="4 5" key="1">
    <citation type="submission" date="2020-08" db="EMBL/GenBank/DDBJ databases">
        <title>Genomic Encyclopedia of Type Strains, Phase IV (KMG-IV): sequencing the most valuable type-strain genomes for metagenomic binning, comparative biology and taxonomic classification.</title>
        <authorList>
            <person name="Goeker M."/>
        </authorList>
    </citation>
    <scope>NUCLEOTIDE SEQUENCE [LARGE SCALE GENOMIC DNA]</scope>
    <source>
        <strain evidence="4 5">DSM 12251</strain>
    </source>
</reference>
<feature type="transmembrane region" description="Helical" evidence="3">
    <location>
        <begin position="34"/>
        <end position="54"/>
    </location>
</feature>
<feature type="transmembrane region" description="Helical" evidence="3">
    <location>
        <begin position="60"/>
        <end position="83"/>
    </location>
</feature>
<keyword evidence="2" id="KW-0378">Hydrolase</keyword>
<dbReference type="AlphaFoldDB" id="A0A7W7YQ67"/>
<sequence length="385" mass="42799">MFFVLARMASLMLALLVTPLSLLLLFVGQSFESVLFGIAGVMIGLSPLLVFIGIEIDRLWPQWAGGLGCLCWAGLTVWLVMLAPDGHLPEGARIQHRYTKEKWGFQRQALGNLLPELDQFLLGFKVVPLIDHYFTFQQSRKISGWTSQIYRELEADADFHALGSVMPHAYSDIWFSQSGQGHSFLYVPPDLKRDVPAPVLVFLHGSGGNFKAYPWLLSQIADELGFVLICPSYGMGDWTAADSSNVVDAALADAEKVVRLDVRKMHLMGLSNGGKGLGHVGRDMGEKFVSLTFISPVFEVRSLINPLFIKNWQDKSIHIITGAEDDRVPVQSVRDGATLMKANRGQVTLNIVPKADHFLLFSHRQAVIAQLKEWLEVSGLKVREN</sequence>
<gene>
    <name evidence="4" type="ORF">HNQ64_004473</name>
</gene>
<dbReference type="RefSeq" id="WP_184212737.1">
    <property type="nucleotide sequence ID" value="NZ_JACHIF010000012.1"/>
</dbReference>
<evidence type="ECO:0000313" key="4">
    <source>
        <dbReference type="EMBL" id="MBB5040192.1"/>
    </source>
</evidence>
<keyword evidence="3" id="KW-0812">Transmembrane</keyword>
<organism evidence="4 5">
    <name type="scientific">Prosthecobacter dejongeii</name>
    <dbReference type="NCBI Taxonomy" id="48465"/>
    <lineage>
        <taxon>Bacteria</taxon>
        <taxon>Pseudomonadati</taxon>
        <taxon>Verrucomicrobiota</taxon>
        <taxon>Verrucomicrobiia</taxon>
        <taxon>Verrucomicrobiales</taxon>
        <taxon>Verrucomicrobiaceae</taxon>
        <taxon>Prosthecobacter</taxon>
    </lineage>
</organism>
<dbReference type="EMBL" id="JACHIF010000012">
    <property type="protein sequence ID" value="MBB5040192.1"/>
    <property type="molecule type" value="Genomic_DNA"/>
</dbReference>
<dbReference type="Proteomes" id="UP000534294">
    <property type="component" value="Unassembled WGS sequence"/>
</dbReference>
<accession>A0A7W7YQ67</accession>
<keyword evidence="3" id="KW-0472">Membrane</keyword>
<dbReference type="PANTHER" id="PTHR43037">
    <property type="entry name" value="UNNAMED PRODUCT-RELATED"/>
    <property type="match status" value="1"/>
</dbReference>
<proteinExistence type="predicted"/>
<dbReference type="InterPro" id="IPR050955">
    <property type="entry name" value="Plant_Biomass_Hydrol_Est"/>
</dbReference>
<evidence type="ECO:0000256" key="3">
    <source>
        <dbReference type="SAM" id="Phobius"/>
    </source>
</evidence>
<evidence type="ECO:0000256" key="1">
    <source>
        <dbReference type="ARBA" id="ARBA00022729"/>
    </source>
</evidence>
<dbReference type="GO" id="GO:0016787">
    <property type="term" value="F:hydrolase activity"/>
    <property type="evidence" value="ECO:0007669"/>
    <property type="project" value="UniProtKB-KW"/>
</dbReference>
<dbReference type="PANTHER" id="PTHR43037:SF5">
    <property type="entry name" value="FERULOYL ESTERASE"/>
    <property type="match status" value="1"/>
</dbReference>
<name>A0A7W7YQ67_9BACT</name>
<keyword evidence="1" id="KW-0732">Signal</keyword>
<evidence type="ECO:0000313" key="5">
    <source>
        <dbReference type="Proteomes" id="UP000534294"/>
    </source>
</evidence>
<dbReference type="InterPro" id="IPR029058">
    <property type="entry name" value="AB_hydrolase_fold"/>
</dbReference>
<protein>
    <submittedName>
        <fullName evidence="4">Pimeloyl-ACP methyl ester carboxylesterase</fullName>
    </submittedName>
</protein>
<dbReference type="Gene3D" id="3.40.50.1820">
    <property type="entry name" value="alpha/beta hydrolase"/>
    <property type="match status" value="1"/>
</dbReference>
<dbReference type="SUPFAM" id="SSF53474">
    <property type="entry name" value="alpha/beta-Hydrolases"/>
    <property type="match status" value="1"/>
</dbReference>
<comment type="caution">
    <text evidence="4">The sequence shown here is derived from an EMBL/GenBank/DDBJ whole genome shotgun (WGS) entry which is preliminary data.</text>
</comment>
<keyword evidence="3" id="KW-1133">Transmembrane helix</keyword>
<feature type="transmembrane region" description="Helical" evidence="3">
    <location>
        <begin position="6"/>
        <end position="27"/>
    </location>
</feature>
<keyword evidence="5" id="KW-1185">Reference proteome</keyword>
<evidence type="ECO:0000256" key="2">
    <source>
        <dbReference type="ARBA" id="ARBA00022801"/>
    </source>
</evidence>